<evidence type="ECO:0000313" key="4">
    <source>
        <dbReference type="Proteomes" id="UP000630594"/>
    </source>
</evidence>
<dbReference type="Proteomes" id="UP000297025">
    <property type="component" value="Chromosome"/>
</dbReference>
<reference evidence="2" key="4">
    <citation type="submission" date="2019-03" db="EMBL/GenBank/DDBJ databases">
        <authorList>
            <person name="Huang Y."/>
        </authorList>
    </citation>
    <scope>NUCLEOTIDE SEQUENCE</scope>
    <source>
        <strain evidence="2">JCM 16608</strain>
    </source>
</reference>
<dbReference type="Proteomes" id="UP000630594">
    <property type="component" value="Unassembled WGS sequence"/>
</dbReference>
<evidence type="ECO:0008006" key="5">
    <source>
        <dbReference type="Google" id="ProtNLM"/>
    </source>
</evidence>
<gene>
    <name evidence="2" type="ORF">E2C04_17240</name>
    <name evidence="1" type="ORF">GCM10007231_08340</name>
</gene>
<protein>
    <recommendedName>
        <fullName evidence="5">YCII-related domain-containing protein</fullName>
    </recommendedName>
</protein>
<dbReference type="InterPro" id="IPR011008">
    <property type="entry name" value="Dimeric_a/b-barrel"/>
</dbReference>
<accession>A0A4P7UE05</accession>
<name>A0A4P7UE05_9ACTN</name>
<organism evidence="2 3">
    <name type="scientific">Nocardioides daphniae</name>
    <dbReference type="NCBI Taxonomy" id="402297"/>
    <lineage>
        <taxon>Bacteria</taxon>
        <taxon>Bacillati</taxon>
        <taxon>Actinomycetota</taxon>
        <taxon>Actinomycetes</taxon>
        <taxon>Propionibacteriales</taxon>
        <taxon>Nocardioidaceae</taxon>
        <taxon>Nocardioides</taxon>
    </lineage>
</organism>
<reference evidence="2 3" key="1">
    <citation type="journal article" date="2008" name="Int. J. Syst. Evol. Microbiol.">
        <title>Nocardioides daphniae sp. nov., isolated from Daphnia cucullata (Crustacea: Cladocera).</title>
        <authorList>
            <person name="Toth E.M."/>
            <person name="Keki Z."/>
            <person name="Homonnay Z.G."/>
            <person name="Borsodi A.K."/>
            <person name="Marialigeti K."/>
            <person name="Schumann P."/>
        </authorList>
    </citation>
    <scope>NUCLEOTIDE SEQUENCE [LARGE SCALE GENOMIC DNA]</scope>
    <source>
        <strain evidence="2 3">JCM 16608</strain>
    </source>
</reference>
<dbReference type="RefSeq" id="WP_135833547.1">
    <property type="nucleotide sequence ID" value="NZ_BMCK01000001.1"/>
</dbReference>
<dbReference type="OrthoDB" id="3212458at2"/>
<reference evidence="1" key="2">
    <citation type="journal article" date="2014" name="Int. J. Syst. Evol. Microbiol.">
        <title>Complete genome of a new Firmicutes species belonging to the dominant human colonic microbiota ('Ruminococcus bicirculans') reveals two chromosomes and a selective capacity to utilize plant glucans.</title>
        <authorList>
            <consortium name="NISC Comparative Sequencing Program"/>
            <person name="Wegmann U."/>
            <person name="Louis P."/>
            <person name="Goesmann A."/>
            <person name="Henrissat B."/>
            <person name="Duncan S.H."/>
            <person name="Flint H.J."/>
        </authorList>
    </citation>
    <scope>NUCLEOTIDE SEQUENCE</scope>
    <source>
        <strain evidence="1">CCM 7403</strain>
    </source>
</reference>
<dbReference type="SUPFAM" id="SSF54909">
    <property type="entry name" value="Dimeric alpha+beta barrel"/>
    <property type="match status" value="1"/>
</dbReference>
<dbReference type="EMBL" id="CP038462">
    <property type="protein sequence ID" value="QCC78510.1"/>
    <property type="molecule type" value="Genomic_DNA"/>
</dbReference>
<sequence>MTRYLITFSEESITFPAEDLRDVVSDAAEVVAAAKEAGVWVLGAGLKGYDAMVVEPDGTLIPSYALLSANVAGFTVVDVDTEEEAHEWARRIAVACRAAQEVRELLDGDAFGRTGAGDPDT</sequence>
<dbReference type="Gene3D" id="3.30.70.1060">
    <property type="entry name" value="Dimeric alpha+beta barrel"/>
    <property type="match status" value="1"/>
</dbReference>
<proteinExistence type="predicted"/>
<reference evidence="1" key="5">
    <citation type="submission" date="2024-05" db="EMBL/GenBank/DDBJ databases">
        <authorList>
            <person name="Sun Q."/>
            <person name="Sedlacek I."/>
        </authorList>
    </citation>
    <scope>NUCLEOTIDE SEQUENCE</scope>
    <source>
        <strain evidence="1">CCM 7403</strain>
    </source>
</reference>
<dbReference type="KEGG" id="ndp:E2C04_17240"/>
<dbReference type="AlphaFoldDB" id="A0A4P7UE05"/>
<evidence type="ECO:0000313" key="1">
    <source>
        <dbReference type="EMBL" id="GGD11804.1"/>
    </source>
</evidence>
<evidence type="ECO:0000313" key="2">
    <source>
        <dbReference type="EMBL" id="QCC78510.1"/>
    </source>
</evidence>
<reference evidence="4" key="3">
    <citation type="journal article" date="2019" name="Int. J. Syst. Evol. Microbiol.">
        <title>The Global Catalogue of Microorganisms (GCM) 10K type strain sequencing project: providing services to taxonomists for standard genome sequencing and annotation.</title>
        <authorList>
            <consortium name="The Broad Institute Genomics Platform"/>
            <consortium name="The Broad Institute Genome Sequencing Center for Infectious Disease"/>
            <person name="Wu L."/>
            <person name="Ma J."/>
        </authorList>
    </citation>
    <scope>NUCLEOTIDE SEQUENCE [LARGE SCALE GENOMIC DNA]</scope>
    <source>
        <strain evidence="4">CCM 7403</strain>
    </source>
</reference>
<dbReference type="EMBL" id="BMCK01000001">
    <property type="protein sequence ID" value="GGD11804.1"/>
    <property type="molecule type" value="Genomic_DNA"/>
</dbReference>
<evidence type="ECO:0000313" key="3">
    <source>
        <dbReference type="Proteomes" id="UP000297025"/>
    </source>
</evidence>
<keyword evidence="4" id="KW-1185">Reference proteome</keyword>